<keyword evidence="14 19" id="KW-0862">Zinc</keyword>
<dbReference type="Proteomes" id="UP000230859">
    <property type="component" value="Unassembled WGS sequence"/>
</dbReference>
<dbReference type="InterPro" id="IPR016037">
    <property type="entry name" value="DHQ_synth_AroB"/>
</dbReference>
<evidence type="ECO:0000256" key="17">
    <source>
        <dbReference type="ARBA" id="ARBA00023239"/>
    </source>
</evidence>
<comment type="caution">
    <text evidence="22">The sequence shown here is derived from an EMBL/GenBank/DDBJ whole genome shotgun (WGS) entry which is preliminary data.</text>
</comment>
<sequence>MKTVKVRLQSHAYDVRIGKGLIRQLGIYLKQLKAGPRILLVSSRDIVRQTRLTPFLSRLLTRNGFQVFHYEFVRGHETDKSIKGLTSLWRAMYQAKLDRSSTVIAVGGGVIGDVTGFAAATYLRGIRLVQIPTTLLSQVDSAIGGKTAIDFEGGKNLIGAFYQPALVVADIDLLRTLSADVFRDSFAEVVKYGVIQDVTLFKKLETKGRVLMDHVSQNVLNVYDFRFLEEVVYRCVRVKAGVVSRDERETKGLRTMLNYGHTFAHVLESLSNYRLTHGKAVGIGMVMAAQLSFRLGLVQHAFVDRQQALLRKMQLASSLGRQVFGKPVKRERVKALFFRDKKVSKGKIKLVLPTRLGQVKTVMLRPADWQYVHDGFKQIGL</sequence>
<dbReference type="AlphaFoldDB" id="A0A2H0LMG9"/>
<dbReference type="GO" id="GO:0009073">
    <property type="term" value="P:aromatic amino acid family biosynthetic process"/>
    <property type="evidence" value="ECO:0007669"/>
    <property type="project" value="UniProtKB-KW"/>
</dbReference>
<comment type="caution">
    <text evidence="19">Lacks conserved residue(s) required for the propagation of feature annotation.</text>
</comment>
<comment type="similarity">
    <text evidence="7 19">Belongs to the sugar phosphate cyclases superfamily. Dehydroquinate synthase family.</text>
</comment>
<keyword evidence="13 19" id="KW-0547">Nucleotide-binding</keyword>
<accession>A0A2H0LMG9</accession>
<evidence type="ECO:0000259" key="21">
    <source>
        <dbReference type="Pfam" id="PF24621"/>
    </source>
</evidence>
<feature type="binding site" evidence="19">
    <location>
        <position position="277"/>
    </location>
    <ligand>
        <name>Zn(2+)</name>
        <dbReference type="ChEBI" id="CHEBI:29105"/>
    </ligand>
</feature>
<gene>
    <name evidence="19 22" type="primary">aroB</name>
    <name evidence="22" type="ORF">COV74_08015</name>
</gene>
<evidence type="ECO:0000256" key="18">
    <source>
        <dbReference type="ARBA" id="ARBA00023285"/>
    </source>
</evidence>
<dbReference type="PANTHER" id="PTHR43622">
    <property type="entry name" value="3-DEHYDROQUINATE SYNTHASE"/>
    <property type="match status" value="1"/>
</dbReference>
<feature type="binding site" evidence="19">
    <location>
        <position position="188"/>
    </location>
    <ligand>
        <name>Zn(2+)</name>
        <dbReference type="ChEBI" id="CHEBI:29105"/>
    </ligand>
</feature>
<dbReference type="HAMAP" id="MF_00110">
    <property type="entry name" value="DHQ_synthase"/>
    <property type="match status" value="1"/>
</dbReference>
<dbReference type="Gene3D" id="1.20.1090.10">
    <property type="entry name" value="Dehydroquinate synthase-like - alpha domain"/>
    <property type="match status" value="1"/>
</dbReference>
<evidence type="ECO:0000256" key="6">
    <source>
        <dbReference type="ARBA" id="ARBA00004661"/>
    </source>
</evidence>
<evidence type="ECO:0000256" key="12">
    <source>
        <dbReference type="ARBA" id="ARBA00022723"/>
    </source>
</evidence>
<feature type="binding site" evidence="19">
    <location>
        <begin position="133"/>
        <end position="134"/>
    </location>
    <ligand>
        <name>NAD(+)</name>
        <dbReference type="ChEBI" id="CHEBI:57540"/>
    </ligand>
</feature>
<feature type="domain" description="3-dehydroquinate synthase N-terminal" evidence="20">
    <location>
        <begin position="73"/>
        <end position="183"/>
    </location>
</feature>
<keyword evidence="11 19" id="KW-0028">Amino-acid biosynthesis</keyword>
<evidence type="ECO:0000256" key="14">
    <source>
        <dbReference type="ARBA" id="ARBA00022833"/>
    </source>
</evidence>
<evidence type="ECO:0000256" key="10">
    <source>
        <dbReference type="ARBA" id="ARBA00022490"/>
    </source>
</evidence>
<dbReference type="Pfam" id="PF01761">
    <property type="entry name" value="DHQ_synthase"/>
    <property type="match status" value="1"/>
</dbReference>
<evidence type="ECO:0000256" key="5">
    <source>
        <dbReference type="ARBA" id="ARBA00004496"/>
    </source>
</evidence>
<dbReference type="GO" id="GO:0005737">
    <property type="term" value="C:cytoplasm"/>
    <property type="evidence" value="ECO:0007669"/>
    <property type="project" value="UniProtKB-SubCell"/>
</dbReference>
<dbReference type="InterPro" id="IPR030960">
    <property type="entry name" value="DHQS/DOIS_N"/>
</dbReference>
<evidence type="ECO:0000256" key="13">
    <source>
        <dbReference type="ARBA" id="ARBA00022741"/>
    </source>
</evidence>
<comment type="cofactor">
    <cofactor evidence="19">
        <name>Co(2+)</name>
        <dbReference type="ChEBI" id="CHEBI:48828"/>
    </cofactor>
    <cofactor evidence="19">
        <name>Zn(2+)</name>
        <dbReference type="ChEBI" id="CHEBI:29105"/>
    </cofactor>
    <text evidence="19">Binds 1 divalent metal cation per subunit. Can use either Co(2+) or Zn(2+).</text>
</comment>
<dbReference type="FunFam" id="3.40.50.1970:FF:000007">
    <property type="entry name" value="Pentafunctional AROM polypeptide"/>
    <property type="match status" value="1"/>
</dbReference>
<comment type="catalytic activity">
    <reaction evidence="1 19">
        <text>7-phospho-2-dehydro-3-deoxy-D-arabino-heptonate = 3-dehydroquinate + phosphate</text>
        <dbReference type="Rhea" id="RHEA:21968"/>
        <dbReference type="ChEBI" id="CHEBI:32364"/>
        <dbReference type="ChEBI" id="CHEBI:43474"/>
        <dbReference type="ChEBI" id="CHEBI:58394"/>
        <dbReference type="EC" id="4.2.3.4"/>
    </reaction>
</comment>
<dbReference type="EC" id="4.2.3.4" evidence="8 19"/>
<comment type="subcellular location">
    <subcellularLocation>
        <location evidence="5 19">Cytoplasm</location>
    </subcellularLocation>
</comment>
<dbReference type="CDD" id="cd08195">
    <property type="entry name" value="DHQS"/>
    <property type="match status" value="1"/>
</dbReference>
<dbReference type="PIRSF" id="PIRSF001455">
    <property type="entry name" value="DHQ_synth"/>
    <property type="match status" value="1"/>
</dbReference>
<reference evidence="22 23" key="1">
    <citation type="submission" date="2017-09" db="EMBL/GenBank/DDBJ databases">
        <title>Depth-based differentiation of microbial function through sediment-hosted aquifers and enrichment of novel symbionts in the deep terrestrial subsurface.</title>
        <authorList>
            <person name="Probst A.J."/>
            <person name="Ladd B."/>
            <person name="Jarett J.K."/>
            <person name="Geller-Mcgrath D.E."/>
            <person name="Sieber C.M."/>
            <person name="Emerson J.B."/>
            <person name="Anantharaman K."/>
            <person name="Thomas B.C."/>
            <person name="Malmstrom R."/>
            <person name="Stieglmeier M."/>
            <person name="Klingl A."/>
            <person name="Woyke T."/>
            <person name="Ryan C.M."/>
            <person name="Banfield J.F."/>
        </authorList>
    </citation>
    <scope>NUCLEOTIDE SEQUENCE [LARGE SCALE GENOMIC DNA]</scope>
    <source>
        <strain evidence="22">CG11_big_fil_rev_8_21_14_0_20_45_26</strain>
    </source>
</reference>
<evidence type="ECO:0000256" key="9">
    <source>
        <dbReference type="ARBA" id="ARBA00017684"/>
    </source>
</evidence>
<dbReference type="GO" id="GO:0003856">
    <property type="term" value="F:3-dehydroquinate synthase activity"/>
    <property type="evidence" value="ECO:0007669"/>
    <property type="project" value="UniProtKB-UniRule"/>
</dbReference>
<dbReference type="GO" id="GO:0009423">
    <property type="term" value="P:chorismate biosynthetic process"/>
    <property type="evidence" value="ECO:0007669"/>
    <property type="project" value="UniProtKB-UniRule"/>
</dbReference>
<name>A0A2H0LMG9_9BACT</name>
<feature type="binding site" evidence="19">
    <location>
        <begin position="109"/>
        <end position="113"/>
    </location>
    <ligand>
        <name>NAD(+)</name>
        <dbReference type="ChEBI" id="CHEBI:57540"/>
    </ligand>
</feature>
<dbReference type="InterPro" id="IPR050071">
    <property type="entry name" value="Dehydroquinate_synthase"/>
</dbReference>
<evidence type="ECO:0000313" key="22">
    <source>
        <dbReference type="EMBL" id="PIQ85633.1"/>
    </source>
</evidence>
<comment type="cofactor">
    <cofactor evidence="3">
        <name>Zn(2+)</name>
        <dbReference type="ChEBI" id="CHEBI:29105"/>
    </cofactor>
</comment>
<comment type="pathway">
    <text evidence="6 19">Metabolic intermediate biosynthesis; chorismate biosynthesis; chorismate from D-erythrose 4-phosphate and phosphoenolpyruvate: step 2/7.</text>
</comment>
<dbReference type="GO" id="GO:0008652">
    <property type="term" value="P:amino acid biosynthetic process"/>
    <property type="evidence" value="ECO:0007669"/>
    <property type="project" value="UniProtKB-KW"/>
</dbReference>
<keyword evidence="15 19" id="KW-0520">NAD</keyword>
<dbReference type="Pfam" id="PF24621">
    <property type="entry name" value="DHQS_C"/>
    <property type="match status" value="1"/>
</dbReference>
<dbReference type="GO" id="GO:0000166">
    <property type="term" value="F:nucleotide binding"/>
    <property type="evidence" value="ECO:0007669"/>
    <property type="project" value="UniProtKB-KW"/>
</dbReference>
<proteinExistence type="inferred from homology"/>
<feature type="binding site" evidence="19">
    <location>
        <position position="155"/>
    </location>
    <ligand>
        <name>NAD(+)</name>
        <dbReference type="ChEBI" id="CHEBI:57540"/>
    </ligand>
</feature>
<comment type="cofactor">
    <cofactor evidence="2 19">
        <name>NAD(+)</name>
        <dbReference type="ChEBI" id="CHEBI:57540"/>
    </cofactor>
</comment>
<feature type="binding site" evidence="19">
    <location>
        <position position="261"/>
    </location>
    <ligand>
        <name>Zn(2+)</name>
        <dbReference type="ChEBI" id="CHEBI:29105"/>
    </ligand>
</feature>
<evidence type="ECO:0000256" key="3">
    <source>
        <dbReference type="ARBA" id="ARBA00001947"/>
    </source>
</evidence>
<organism evidence="22 23">
    <name type="scientific">Candidatus Abzuiibacterium crystallinum</name>
    <dbReference type="NCBI Taxonomy" id="1974748"/>
    <lineage>
        <taxon>Bacteria</taxon>
        <taxon>Pseudomonadati</taxon>
        <taxon>Candidatus Omnitrophota</taxon>
        <taxon>Candidatus Abzuiibacterium</taxon>
    </lineage>
</organism>
<keyword evidence="12 19" id="KW-0479">Metal-binding</keyword>
<evidence type="ECO:0000259" key="20">
    <source>
        <dbReference type="Pfam" id="PF01761"/>
    </source>
</evidence>
<dbReference type="EMBL" id="PCVY01000064">
    <property type="protein sequence ID" value="PIQ85633.1"/>
    <property type="molecule type" value="Genomic_DNA"/>
</dbReference>
<evidence type="ECO:0000256" key="8">
    <source>
        <dbReference type="ARBA" id="ARBA00013031"/>
    </source>
</evidence>
<dbReference type="GO" id="GO:0046872">
    <property type="term" value="F:metal ion binding"/>
    <property type="evidence" value="ECO:0007669"/>
    <property type="project" value="UniProtKB-KW"/>
</dbReference>
<keyword evidence="17 19" id="KW-0456">Lyase</keyword>
<evidence type="ECO:0000256" key="16">
    <source>
        <dbReference type="ARBA" id="ARBA00023141"/>
    </source>
</evidence>
<evidence type="ECO:0000256" key="2">
    <source>
        <dbReference type="ARBA" id="ARBA00001911"/>
    </source>
</evidence>
<evidence type="ECO:0000256" key="4">
    <source>
        <dbReference type="ARBA" id="ARBA00003485"/>
    </source>
</evidence>
<comment type="function">
    <text evidence="4 19">Catalyzes the conversion of 3-deoxy-D-arabino-heptulosonate 7-phosphate (DAHP) to dehydroquinate (DHQ).</text>
</comment>
<evidence type="ECO:0000256" key="19">
    <source>
        <dbReference type="HAMAP-Rule" id="MF_00110"/>
    </source>
</evidence>
<dbReference type="InterPro" id="IPR030963">
    <property type="entry name" value="DHQ_synth_fam"/>
</dbReference>
<feature type="domain" description="3-dehydroquinate synthase C-terminal" evidence="21">
    <location>
        <begin position="186"/>
        <end position="343"/>
    </location>
</feature>
<evidence type="ECO:0000256" key="7">
    <source>
        <dbReference type="ARBA" id="ARBA00005412"/>
    </source>
</evidence>
<evidence type="ECO:0000256" key="1">
    <source>
        <dbReference type="ARBA" id="ARBA00001393"/>
    </source>
</evidence>
<dbReference type="UniPathway" id="UPA00053">
    <property type="reaction ID" value="UER00085"/>
</dbReference>
<evidence type="ECO:0000313" key="23">
    <source>
        <dbReference type="Proteomes" id="UP000230859"/>
    </source>
</evidence>
<keyword evidence="16 19" id="KW-0057">Aromatic amino acid biosynthesis</keyword>
<dbReference type="InterPro" id="IPR056179">
    <property type="entry name" value="DHQS_C"/>
</dbReference>
<dbReference type="Gene3D" id="3.40.50.1970">
    <property type="match status" value="1"/>
</dbReference>
<dbReference type="SUPFAM" id="SSF56796">
    <property type="entry name" value="Dehydroquinate synthase-like"/>
    <property type="match status" value="1"/>
</dbReference>
<evidence type="ECO:0000256" key="15">
    <source>
        <dbReference type="ARBA" id="ARBA00023027"/>
    </source>
</evidence>
<dbReference type="PANTHER" id="PTHR43622:SF7">
    <property type="entry name" value="3-DEHYDROQUINATE SYNTHASE, CHLOROPLASTIC"/>
    <property type="match status" value="1"/>
</dbReference>
<keyword evidence="18 19" id="KW-0170">Cobalt</keyword>
<feature type="binding site" evidence="19">
    <location>
        <position position="146"/>
    </location>
    <ligand>
        <name>NAD(+)</name>
        <dbReference type="ChEBI" id="CHEBI:57540"/>
    </ligand>
</feature>
<evidence type="ECO:0000256" key="11">
    <source>
        <dbReference type="ARBA" id="ARBA00022605"/>
    </source>
</evidence>
<keyword evidence="10 19" id="KW-0963">Cytoplasm</keyword>
<protein>
    <recommendedName>
        <fullName evidence="9 19">3-dehydroquinate synthase</fullName>
        <shortName evidence="19">DHQS</shortName>
        <ecNumber evidence="8 19">4.2.3.4</ecNumber>
    </recommendedName>
</protein>
<dbReference type="NCBIfam" id="TIGR01357">
    <property type="entry name" value="aroB"/>
    <property type="match status" value="1"/>
</dbReference>